<evidence type="ECO:0000313" key="2">
    <source>
        <dbReference type="Proteomes" id="UP000744676"/>
    </source>
</evidence>
<organism evidence="1 2">
    <name type="scientific">Geotrichum galactomycetum</name>
    <dbReference type="NCBI Taxonomy" id="27317"/>
    <lineage>
        <taxon>Eukaryota</taxon>
        <taxon>Fungi</taxon>
        <taxon>Dikarya</taxon>
        <taxon>Ascomycota</taxon>
        <taxon>Saccharomycotina</taxon>
        <taxon>Dipodascomycetes</taxon>
        <taxon>Dipodascales</taxon>
        <taxon>Dipodascaceae</taxon>
        <taxon>Geotrichum</taxon>
    </lineage>
</organism>
<name>A0ACB6V146_9ASCO</name>
<comment type="caution">
    <text evidence="1">The sequence shown here is derived from an EMBL/GenBank/DDBJ whole genome shotgun (WGS) entry which is preliminary data.</text>
</comment>
<sequence>MITLAIYYTLADIVLLVQCFIYDRKPAGAGATTIDPKHLSPANPLLDDSVFEGDDGEEEAFTETQPLLISSSSNNSPAGAVVTRKKSKKVSKLRSFVFNLLIVFGVFLTGFLGWYFSADPDNDDGKGRNDEDLRVDLLGQIFGYLCAVLYLGSRLPQILLNFERKSCDGISFLFFLFACLGNLTYVISILALGVTPRYLLVNASWLAGSVGTLILDGIIFTQFWVYNGMGEEESDSECESESDSDSVGHYQAV</sequence>
<keyword evidence="2" id="KW-1185">Reference proteome</keyword>
<reference evidence="1 2" key="1">
    <citation type="journal article" date="2020" name="Front. Microbiol.">
        <title>Phenotypic and Genetic Characterization of the Cheese Ripening Yeast Geotrichum candidum.</title>
        <authorList>
            <person name="Perkins V."/>
            <person name="Vignola S."/>
            <person name="Lessard M.H."/>
            <person name="Plante P.L."/>
            <person name="Corbeil J."/>
            <person name="Dugat-Bony E."/>
            <person name="Frenette M."/>
            <person name="Labrie S."/>
        </authorList>
    </citation>
    <scope>NUCLEOTIDE SEQUENCE [LARGE SCALE GENOMIC DNA]</scope>
    <source>
        <strain evidence="1 2">LMA-1147</strain>
    </source>
</reference>
<evidence type="ECO:0000313" key="1">
    <source>
        <dbReference type="EMBL" id="KAF5094425.1"/>
    </source>
</evidence>
<proteinExistence type="predicted"/>
<gene>
    <name evidence="1" type="ORF">D0Z00_003540</name>
</gene>
<accession>A0ACB6V146</accession>
<protein>
    <submittedName>
        <fullName evidence="1">Uncharacterized protein</fullName>
    </submittedName>
</protein>
<dbReference type="EMBL" id="QVQA01000164">
    <property type="protein sequence ID" value="KAF5094425.1"/>
    <property type="molecule type" value="Genomic_DNA"/>
</dbReference>
<dbReference type="Proteomes" id="UP000744676">
    <property type="component" value="Unassembled WGS sequence"/>
</dbReference>